<keyword evidence="1" id="KW-1133">Transmembrane helix</keyword>
<evidence type="ECO:0000256" key="1">
    <source>
        <dbReference type="SAM" id="Phobius"/>
    </source>
</evidence>
<protein>
    <submittedName>
        <fullName evidence="2">FixH family protein</fullName>
    </submittedName>
</protein>
<evidence type="ECO:0000313" key="2">
    <source>
        <dbReference type="EMBL" id="MBA5628666.1"/>
    </source>
</evidence>
<reference evidence="2 3" key="1">
    <citation type="submission" date="2020-07" db="EMBL/GenBank/DDBJ databases">
        <title>Moheibacter lacus sp. nov., a member of the family Flavobacteriaceae isolated from freshwater lake sediment.</title>
        <authorList>
            <person name="Liu Y."/>
        </authorList>
    </citation>
    <scope>NUCLEOTIDE SEQUENCE [LARGE SCALE GENOMIC DNA]</scope>
    <source>
        <strain evidence="2 3">BDHS18</strain>
    </source>
</reference>
<gene>
    <name evidence="2" type="ORF">HU137_02650</name>
</gene>
<comment type="caution">
    <text evidence="2">The sequence shown here is derived from an EMBL/GenBank/DDBJ whole genome shotgun (WGS) entry which is preliminary data.</text>
</comment>
<keyword evidence="1" id="KW-0472">Membrane</keyword>
<dbReference type="Proteomes" id="UP000552241">
    <property type="component" value="Unassembled WGS sequence"/>
</dbReference>
<sequence>MAKFKFTWAHGLMIALGSFMIFILSLIFFAGNMGEMVEENYYEKTVHYQDEIDAAQRVKTLDKKPEIIEQANGFLIRFYDQPESGEIWFLRSNNSDEDVKQSLKLNTRKEQLVHALDLKNGEYEVSIRWKQNGQNYLLKQTVNWKAPSS</sequence>
<evidence type="ECO:0000313" key="3">
    <source>
        <dbReference type="Proteomes" id="UP000552241"/>
    </source>
</evidence>
<keyword evidence="1" id="KW-0812">Transmembrane</keyword>
<dbReference type="Pfam" id="PF05751">
    <property type="entry name" value="FixH"/>
    <property type="match status" value="1"/>
</dbReference>
<feature type="transmembrane region" description="Helical" evidence="1">
    <location>
        <begin position="6"/>
        <end position="30"/>
    </location>
</feature>
<dbReference type="InterPro" id="IPR008620">
    <property type="entry name" value="FixH"/>
</dbReference>
<keyword evidence="3" id="KW-1185">Reference proteome</keyword>
<dbReference type="EMBL" id="JACDZE010000001">
    <property type="protein sequence ID" value="MBA5628666.1"/>
    <property type="molecule type" value="Genomic_DNA"/>
</dbReference>
<organism evidence="2 3">
    <name type="scientific">Moheibacter lacus</name>
    <dbReference type="NCBI Taxonomy" id="2745851"/>
    <lineage>
        <taxon>Bacteria</taxon>
        <taxon>Pseudomonadati</taxon>
        <taxon>Bacteroidota</taxon>
        <taxon>Flavobacteriia</taxon>
        <taxon>Flavobacteriales</taxon>
        <taxon>Weeksellaceae</taxon>
        <taxon>Moheibacter</taxon>
    </lineage>
</organism>
<dbReference type="RefSeq" id="WP_182042256.1">
    <property type="nucleotide sequence ID" value="NZ_JACDZE010000001.1"/>
</dbReference>
<proteinExistence type="predicted"/>
<accession>A0A838ZM63</accession>
<name>A0A838ZM63_9FLAO</name>
<dbReference type="AlphaFoldDB" id="A0A838ZM63"/>